<dbReference type="NCBIfam" id="TIGR02543">
    <property type="entry name" value="List_Bact_rpt"/>
    <property type="match status" value="5"/>
</dbReference>
<keyword evidence="3" id="KW-1185">Reference proteome</keyword>
<dbReference type="GO" id="GO:0030313">
    <property type="term" value="C:cell envelope"/>
    <property type="evidence" value="ECO:0007669"/>
    <property type="project" value="UniProtKB-SubCell"/>
</dbReference>
<proteinExistence type="predicted"/>
<evidence type="ECO:0000313" key="3">
    <source>
        <dbReference type="Proteomes" id="UP000309676"/>
    </source>
</evidence>
<dbReference type="SUPFAM" id="SSF89372">
    <property type="entry name" value="Fucose-specific lectin"/>
    <property type="match status" value="1"/>
</dbReference>
<evidence type="ECO:0000313" key="2">
    <source>
        <dbReference type="EMBL" id="TLS52167.1"/>
    </source>
</evidence>
<reference evidence="2 3" key="1">
    <citation type="submission" date="2019-05" db="EMBL/GenBank/DDBJ databases">
        <authorList>
            <person name="Narsing Rao M.P."/>
            <person name="Li W.J."/>
        </authorList>
    </citation>
    <scope>NUCLEOTIDE SEQUENCE [LARGE SCALE GENOMIC DNA]</scope>
    <source>
        <strain evidence="2 3">SYSU_K30003</strain>
    </source>
</reference>
<dbReference type="PROSITE" id="PS51257">
    <property type="entry name" value="PROKAR_LIPOPROTEIN"/>
    <property type="match status" value="1"/>
</dbReference>
<dbReference type="Gene3D" id="2.60.40.4270">
    <property type="entry name" value="Listeria-Bacteroides repeat domain"/>
    <property type="match status" value="7"/>
</dbReference>
<dbReference type="InterPro" id="IPR013378">
    <property type="entry name" value="InlB-like_B-rpt"/>
</dbReference>
<dbReference type="InterPro" id="IPR042229">
    <property type="entry name" value="Listeria/Bacterioides_rpt_sf"/>
</dbReference>
<evidence type="ECO:0000256" key="1">
    <source>
        <dbReference type="ARBA" id="ARBA00004196"/>
    </source>
</evidence>
<gene>
    <name evidence="2" type="ORF">FE782_12490</name>
</gene>
<accession>A0A5R9G6Y5</accession>
<dbReference type="Proteomes" id="UP000309676">
    <property type="component" value="Unassembled WGS sequence"/>
</dbReference>
<name>A0A5R9G6Y5_9BACL</name>
<dbReference type="Pfam" id="PF09479">
    <property type="entry name" value="Flg_new"/>
    <property type="match status" value="7"/>
</dbReference>
<sequence>MMKLVWKRIRKYALAAVVALGAGCGLFLIGTGDAFADEVIWEPVGGAGFSAGEAYDPSLFVYNGTPYVAYVEGNVNTVTVKKYNGSSWETVGSPIMPASWATAGYTSVYVYNGTPYVAYRDGFNSSKVTVQLFNGSSWVPVGSAGFSANYSEFISLYVDNGTPYVSYKDYGNASKASVMKYNGSSWETVGSAGFSAGEVYGTSLKVDNGTPYVSYQDVANSSKATVMKYNGSSWETVGSAGFTPGRADFTPLYIDEGIPYVAYTDFSNGRKATVQKYNGSGWETVGSAGFSANSADYPSLFVDNGTPYIAFRDGANSLKATVMKYNGSGWETVGAPGFSAGATELVSLDVYDGIPYVLYKDAANGSKVTLMKLKFTVSYDGNGSTGGAVPTDGSGYDKNANATVLGNSGNLAKTGYTFAGWNTAADGNGTSYAPGDSVNVGATGVRLYAKWTVNNYAVTYDSNGATSGAAPAGGSYPYNSVITLPGAGSMVRTGYTFAGWNTAANGSGTNYAAGSTYTIGAAPATLYAKWTINQYTVTFNTDGGSPVSNQTINYGAAVAQPANPTKTGHTFAGWYTDAGLTTAYNFSTPIGAANFTLYAKWDVNSYTITYNGNGNESGSVPSNGSHSYNSSVTVPGNSGALAKTGYSFAGWNTSADGSGTNYAESASFTMGAANVTLYAKWTINSYTVTYDGNGATSGSAPSGGSHEYNTVVAVSGNAGGLAKTGYTFAGWNTEANGSGTVYDASDTFPIGAADVTLYAQWTINSYELTYDGNGETSGSAPSRGEYEFGSSVTVPGNAGDLAKTGHTFAGWNTAANGGGTDYAAGSTYTVGASDATLYAKWTVNQYTVSFDSGGGTPVSNQPIDYGSTATEPAAPTKTGYTFAGWYTDADLTAAYDFASPIGAADLTLYAK</sequence>
<protein>
    <submittedName>
        <fullName evidence="2">Uncharacterized protein</fullName>
    </submittedName>
</protein>
<organism evidence="2 3">
    <name type="scientific">Paenibacillus antri</name>
    <dbReference type="NCBI Taxonomy" id="2582848"/>
    <lineage>
        <taxon>Bacteria</taxon>
        <taxon>Bacillati</taxon>
        <taxon>Bacillota</taxon>
        <taxon>Bacilli</taxon>
        <taxon>Bacillales</taxon>
        <taxon>Paenibacillaceae</taxon>
        <taxon>Paenibacillus</taxon>
    </lineage>
</organism>
<comment type="subcellular location">
    <subcellularLocation>
        <location evidence="1">Cell envelope</location>
    </subcellularLocation>
</comment>
<comment type="caution">
    <text evidence="2">The sequence shown here is derived from an EMBL/GenBank/DDBJ whole genome shotgun (WGS) entry which is preliminary data.</text>
</comment>
<dbReference type="EMBL" id="VCIW01000006">
    <property type="protein sequence ID" value="TLS52167.1"/>
    <property type="molecule type" value="Genomic_DNA"/>
</dbReference>
<feature type="non-terminal residue" evidence="2">
    <location>
        <position position="911"/>
    </location>
</feature>
<dbReference type="AlphaFoldDB" id="A0A5R9G6Y5"/>